<evidence type="ECO:0000256" key="3">
    <source>
        <dbReference type="ARBA" id="ARBA00012251"/>
    </source>
</evidence>
<dbReference type="InterPro" id="IPR013083">
    <property type="entry name" value="Znf_RING/FYVE/PHD"/>
</dbReference>
<evidence type="ECO:0000256" key="2">
    <source>
        <dbReference type="ARBA" id="ARBA00004906"/>
    </source>
</evidence>
<sequence>DERQEELETLNAIYPELVIHPDDPFSASLELEVTPTRPLLVRFIPGKPASGQRTSYAAATSNAAHIERDVEFSHLPPLSIRLHLPERYPSDAPPTVQITTHYDWLPASKLIELEKEVVSLWEDYGRCQILFAYIDFLQQSAEAGFSLEQSPDGCLVLPVSSEAALVDFNTATRQAKFNAGTYDCEICLEPKKGSSCHAMRTCGHVFCKTCLLDFYNNAITEGDILSVKCLSPTCGKDSSKGASVAKRKPRPLLQPRELLAIGAEEKMVRRYVEMKRKKRIESDKSTVYCPRTWCQGPAKSTKYPPIPADLTTLVDPESSSDDEGDAKPPADQKEKRTVPSNPSDRLSVCEKCSLAFCNVCYMGWHGPLARCYPRDPSELSAEEKASYEYIRLNTTPCPYCNSPTQKTMGCNHMICATCQTPTHFCYLCSSWLDPQNPYQHFNKPGTPCYQRLWELEEGDEGQAPADGRGFAGERHWEQLA</sequence>
<dbReference type="SMART" id="SM00184">
    <property type="entry name" value="RING"/>
    <property type="match status" value="2"/>
</dbReference>
<dbReference type="PROSITE" id="PS50908">
    <property type="entry name" value="RWD"/>
    <property type="match status" value="1"/>
</dbReference>
<evidence type="ECO:0000256" key="1">
    <source>
        <dbReference type="ARBA" id="ARBA00001798"/>
    </source>
</evidence>
<dbReference type="Gene3D" id="1.20.120.1750">
    <property type="match status" value="1"/>
</dbReference>
<evidence type="ECO:0000259" key="15">
    <source>
        <dbReference type="PROSITE" id="PS51873"/>
    </source>
</evidence>
<dbReference type="Gene3D" id="3.10.110.10">
    <property type="entry name" value="Ubiquitin Conjugating Enzyme"/>
    <property type="match status" value="1"/>
</dbReference>
<dbReference type="InterPro" id="IPR031127">
    <property type="entry name" value="E3_UB_ligase_RBR"/>
</dbReference>
<dbReference type="OrthoDB" id="1431934at2759"/>
<dbReference type="InterPro" id="IPR047548">
    <property type="entry name" value="Rcat_RBR_RNF14"/>
</dbReference>
<dbReference type="GO" id="GO:0016567">
    <property type="term" value="P:protein ubiquitination"/>
    <property type="evidence" value="ECO:0007669"/>
    <property type="project" value="InterPro"/>
</dbReference>
<dbReference type="InterPro" id="IPR006575">
    <property type="entry name" value="RWD_dom"/>
</dbReference>
<keyword evidence="8" id="KW-0833">Ubl conjugation pathway</keyword>
<dbReference type="GO" id="GO:0008270">
    <property type="term" value="F:zinc ion binding"/>
    <property type="evidence" value="ECO:0007669"/>
    <property type="project" value="UniProtKB-KW"/>
</dbReference>
<evidence type="ECO:0000256" key="5">
    <source>
        <dbReference type="ARBA" id="ARBA00022723"/>
    </source>
</evidence>
<dbReference type="Gene3D" id="3.30.40.10">
    <property type="entry name" value="Zinc/RING finger domain, C3HC4 (zinc finger)"/>
    <property type="match status" value="1"/>
</dbReference>
<feature type="non-terminal residue" evidence="16">
    <location>
        <position position="1"/>
    </location>
</feature>
<dbReference type="PANTHER" id="PTHR11685">
    <property type="entry name" value="RBR FAMILY RING FINGER AND IBR DOMAIN-CONTAINING"/>
    <property type="match status" value="1"/>
</dbReference>
<feature type="non-terminal residue" evidence="16">
    <location>
        <position position="480"/>
    </location>
</feature>
<dbReference type="SUPFAM" id="SSF54495">
    <property type="entry name" value="UBC-like"/>
    <property type="match status" value="1"/>
</dbReference>
<name>A0A6A6PF01_9PEZI</name>
<evidence type="ECO:0000256" key="7">
    <source>
        <dbReference type="ARBA" id="ARBA00022771"/>
    </source>
</evidence>
<dbReference type="Pfam" id="PF01485">
    <property type="entry name" value="IBR"/>
    <property type="match status" value="1"/>
</dbReference>
<evidence type="ECO:0000313" key="17">
    <source>
        <dbReference type="Proteomes" id="UP000799767"/>
    </source>
</evidence>
<dbReference type="FunFam" id="3.30.40.10:FF:000416">
    <property type="entry name" value="RBR-type E3 ubiquitin transferase"/>
    <property type="match status" value="1"/>
</dbReference>
<dbReference type="Proteomes" id="UP000799767">
    <property type="component" value="Unassembled WGS sequence"/>
</dbReference>
<feature type="compositionally biased region" description="Basic and acidic residues" evidence="12">
    <location>
        <begin position="325"/>
        <end position="337"/>
    </location>
</feature>
<dbReference type="CDD" id="cd23820">
    <property type="entry name" value="RWD_RNF14"/>
    <property type="match status" value="1"/>
</dbReference>
<evidence type="ECO:0000259" key="14">
    <source>
        <dbReference type="PROSITE" id="PS50908"/>
    </source>
</evidence>
<evidence type="ECO:0000256" key="8">
    <source>
        <dbReference type="ARBA" id="ARBA00022786"/>
    </source>
</evidence>
<keyword evidence="4" id="KW-0808">Transferase</keyword>
<dbReference type="InterPro" id="IPR002867">
    <property type="entry name" value="IBR_dom"/>
</dbReference>
<keyword evidence="6" id="KW-0677">Repeat</keyword>
<dbReference type="CDD" id="cd20354">
    <property type="entry name" value="Rcat_RBR_RNF14"/>
    <property type="match status" value="1"/>
</dbReference>
<dbReference type="PROSITE" id="PS00518">
    <property type="entry name" value="ZF_RING_1"/>
    <property type="match status" value="1"/>
</dbReference>
<keyword evidence="7 11" id="KW-0863">Zinc-finger</keyword>
<dbReference type="SUPFAM" id="SSF57850">
    <property type="entry name" value="RING/U-box"/>
    <property type="match status" value="2"/>
</dbReference>
<evidence type="ECO:0000256" key="10">
    <source>
        <dbReference type="ARBA" id="ARBA00044508"/>
    </source>
</evidence>
<evidence type="ECO:0000256" key="12">
    <source>
        <dbReference type="SAM" id="MobiDB-lite"/>
    </source>
</evidence>
<evidence type="ECO:0000313" key="16">
    <source>
        <dbReference type="EMBL" id="KAF2478559.1"/>
    </source>
</evidence>
<dbReference type="PROSITE" id="PS51873">
    <property type="entry name" value="TRIAD"/>
    <property type="match status" value="1"/>
</dbReference>
<comment type="pathway">
    <text evidence="2">Protein modification; protein ubiquitination.</text>
</comment>
<feature type="domain" description="RWD" evidence="14">
    <location>
        <begin position="5"/>
        <end position="144"/>
    </location>
</feature>
<feature type="domain" description="RING-type" evidence="15">
    <location>
        <begin position="180"/>
        <end position="452"/>
    </location>
</feature>
<accession>A0A6A6PF01</accession>
<dbReference type="SMART" id="SM00647">
    <property type="entry name" value="IBR"/>
    <property type="match status" value="1"/>
</dbReference>
<dbReference type="PROSITE" id="PS50089">
    <property type="entry name" value="ZF_RING_2"/>
    <property type="match status" value="1"/>
</dbReference>
<gene>
    <name evidence="16" type="ORF">BDY17DRAFT_231799</name>
</gene>
<dbReference type="AlphaFoldDB" id="A0A6A6PF01"/>
<reference evidence="16" key="1">
    <citation type="journal article" date="2020" name="Stud. Mycol.">
        <title>101 Dothideomycetes genomes: a test case for predicting lifestyles and emergence of pathogens.</title>
        <authorList>
            <person name="Haridas S."/>
            <person name="Albert R."/>
            <person name="Binder M."/>
            <person name="Bloem J."/>
            <person name="Labutti K."/>
            <person name="Salamov A."/>
            <person name="Andreopoulos B."/>
            <person name="Baker S."/>
            <person name="Barry K."/>
            <person name="Bills G."/>
            <person name="Bluhm B."/>
            <person name="Cannon C."/>
            <person name="Castanera R."/>
            <person name="Culley D."/>
            <person name="Daum C."/>
            <person name="Ezra D."/>
            <person name="Gonzalez J."/>
            <person name="Henrissat B."/>
            <person name="Kuo A."/>
            <person name="Liang C."/>
            <person name="Lipzen A."/>
            <person name="Lutzoni F."/>
            <person name="Magnuson J."/>
            <person name="Mondo S."/>
            <person name="Nolan M."/>
            <person name="Ohm R."/>
            <person name="Pangilinan J."/>
            <person name="Park H.-J."/>
            <person name="Ramirez L."/>
            <person name="Alfaro M."/>
            <person name="Sun H."/>
            <person name="Tritt A."/>
            <person name="Yoshinaga Y."/>
            <person name="Zwiers L.-H."/>
            <person name="Turgeon B."/>
            <person name="Goodwin S."/>
            <person name="Spatafora J."/>
            <person name="Crous P."/>
            <person name="Grigoriev I."/>
        </authorList>
    </citation>
    <scope>NUCLEOTIDE SEQUENCE</scope>
    <source>
        <strain evidence="16">CBS 113389</strain>
    </source>
</reference>
<dbReference type="InterPro" id="IPR017907">
    <property type="entry name" value="Znf_RING_CS"/>
</dbReference>
<proteinExistence type="inferred from homology"/>
<keyword evidence="17" id="KW-1185">Reference proteome</keyword>
<evidence type="ECO:0000256" key="11">
    <source>
        <dbReference type="PROSITE-ProRule" id="PRU00175"/>
    </source>
</evidence>
<keyword evidence="9" id="KW-0862">Zinc</keyword>
<feature type="region of interest" description="Disordered" evidence="12">
    <location>
        <begin position="304"/>
        <end position="344"/>
    </location>
</feature>
<dbReference type="InterPro" id="IPR016135">
    <property type="entry name" value="UBQ-conjugating_enzyme/RWD"/>
</dbReference>
<evidence type="ECO:0000259" key="13">
    <source>
        <dbReference type="PROSITE" id="PS50089"/>
    </source>
</evidence>
<dbReference type="EC" id="2.3.2.31" evidence="3"/>
<dbReference type="Pfam" id="PF22605">
    <property type="entry name" value="IBR_2"/>
    <property type="match status" value="1"/>
</dbReference>
<evidence type="ECO:0000256" key="6">
    <source>
        <dbReference type="ARBA" id="ARBA00022737"/>
    </source>
</evidence>
<dbReference type="Pfam" id="PF05773">
    <property type="entry name" value="RWD"/>
    <property type="match status" value="1"/>
</dbReference>
<dbReference type="SMART" id="SM00591">
    <property type="entry name" value="RWD"/>
    <property type="match status" value="1"/>
</dbReference>
<dbReference type="InterPro" id="IPR054694">
    <property type="entry name" value="Parkin-like_IBR"/>
</dbReference>
<comment type="similarity">
    <text evidence="10">Belongs to the RBR family. RNF14 subfamily.</text>
</comment>
<protein>
    <recommendedName>
        <fullName evidence="3">RBR-type E3 ubiquitin transferase</fullName>
        <ecNumber evidence="3">2.3.2.31</ecNumber>
    </recommendedName>
</protein>
<dbReference type="GO" id="GO:0061630">
    <property type="term" value="F:ubiquitin protein ligase activity"/>
    <property type="evidence" value="ECO:0007669"/>
    <property type="project" value="UniProtKB-EC"/>
</dbReference>
<dbReference type="InterPro" id="IPR001841">
    <property type="entry name" value="Znf_RING"/>
</dbReference>
<dbReference type="RefSeq" id="XP_033585129.1">
    <property type="nucleotide sequence ID" value="XM_033730225.1"/>
</dbReference>
<feature type="domain" description="RING-type" evidence="13">
    <location>
        <begin position="184"/>
        <end position="229"/>
    </location>
</feature>
<dbReference type="GeneID" id="54471227"/>
<dbReference type="EMBL" id="MU001643">
    <property type="protein sequence ID" value="KAF2478559.1"/>
    <property type="molecule type" value="Genomic_DNA"/>
</dbReference>
<dbReference type="InterPro" id="IPR044066">
    <property type="entry name" value="TRIAD_supradom"/>
</dbReference>
<comment type="catalytic activity">
    <reaction evidence="1">
        <text>[E2 ubiquitin-conjugating enzyme]-S-ubiquitinyl-L-cysteine + [acceptor protein]-L-lysine = [E2 ubiquitin-conjugating enzyme]-L-cysteine + [acceptor protein]-N(6)-ubiquitinyl-L-lysine.</text>
        <dbReference type="EC" id="2.3.2.31"/>
    </reaction>
</comment>
<keyword evidence="5" id="KW-0479">Metal-binding</keyword>
<organism evidence="16 17">
    <name type="scientific">Neohortaea acidophila</name>
    <dbReference type="NCBI Taxonomy" id="245834"/>
    <lineage>
        <taxon>Eukaryota</taxon>
        <taxon>Fungi</taxon>
        <taxon>Dikarya</taxon>
        <taxon>Ascomycota</taxon>
        <taxon>Pezizomycotina</taxon>
        <taxon>Dothideomycetes</taxon>
        <taxon>Dothideomycetidae</taxon>
        <taxon>Mycosphaerellales</taxon>
        <taxon>Teratosphaeriaceae</taxon>
        <taxon>Neohortaea</taxon>
    </lineage>
</organism>
<evidence type="ECO:0000256" key="9">
    <source>
        <dbReference type="ARBA" id="ARBA00022833"/>
    </source>
</evidence>
<evidence type="ECO:0000256" key="4">
    <source>
        <dbReference type="ARBA" id="ARBA00022679"/>
    </source>
</evidence>